<dbReference type="AlphaFoldDB" id="A0AAV3AX45"/>
<reference evidence="1" key="1">
    <citation type="thesis" date="2020" institute="ProQuest LLC" country="789 East Eisenhower Parkway, Ann Arbor, MI, USA">
        <title>Comparative Genomics and Chromosome Evolution.</title>
        <authorList>
            <person name="Mudd A.B."/>
        </authorList>
    </citation>
    <scope>NUCLEOTIDE SEQUENCE</scope>
    <source>
        <strain evidence="1">1538</strain>
        <tissue evidence="1">Blood</tissue>
    </source>
</reference>
<evidence type="ECO:0000313" key="2">
    <source>
        <dbReference type="Proteomes" id="UP001181693"/>
    </source>
</evidence>
<dbReference type="Proteomes" id="UP001181693">
    <property type="component" value="Unassembled WGS sequence"/>
</dbReference>
<accession>A0AAV3AX45</accession>
<gene>
    <name evidence="1" type="ORF">GDO54_007334</name>
</gene>
<comment type="caution">
    <text evidence="1">The sequence shown here is derived from an EMBL/GenBank/DDBJ whole genome shotgun (WGS) entry which is preliminary data.</text>
</comment>
<evidence type="ECO:0000313" key="1">
    <source>
        <dbReference type="EMBL" id="DBA31497.1"/>
    </source>
</evidence>
<organism evidence="1 2">
    <name type="scientific">Pyxicephalus adspersus</name>
    <name type="common">African bullfrog</name>
    <dbReference type="NCBI Taxonomy" id="30357"/>
    <lineage>
        <taxon>Eukaryota</taxon>
        <taxon>Metazoa</taxon>
        <taxon>Chordata</taxon>
        <taxon>Craniata</taxon>
        <taxon>Vertebrata</taxon>
        <taxon>Euteleostomi</taxon>
        <taxon>Amphibia</taxon>
        <taxon>Batrachia</taxon>
        <taxon>Anura</taxon>
        <taxon>Neobatrachia</taxon>
        <taxon>Ranoidea</taxon>
        <taxon>Pyxicephalidae</taxon>
        <taxon>Pyxicephalinae</taxon>
        <taxon>Pyxicephalus</taxon>
    </lineage>
</organism>
<protein>
    <submittedName>
        <fullName evidence="1">Uncharacterized protein</fullName>
    </submittedName>
</protein>
<dbReference type="EMBL" id="DYDO01000002">
    <property type="protein sequence ID" value="DBA31497.1"/>
    <property type="molecule type" value="Genomic_DNA"/>
</dbReference>
<name>A0AAV3AX45_PYXAD</name>
<proteinExistence type="predicted"/>
<sequence>MGVEEHHSSPYAAYIQDLKLKAMTNAKRFLFLSKLCHHWYGMASYLRLRAIPLSILKNDVSDITMQHTSLFDTAI</sequence>
<keyword evidence="2" id="KW-1185">Reference proteome</keyword>